<keyword evidence="3" id="KW-1185">Reference proteome</keyword>
<feature type="domain" description="Beta-lactamase-related" evidence="1">
    <location>
        <begin position="73"/>
        <end position="272"/>
    </location>
</feature>
<dbReference type="PANTHER" id="PTHR43283:SF7">
    <property type="entry name" value="BETA-LACTAMASE-RELATED DOMAIN-CONTAINING PROTEIN"/>
    <property type="match status" value="1"/>
</dbReference>
<proteinExistence type="predicted"/>
<dbReference type="AlphaFoldDB" id="A0A2S7K5I3"/>
<dbReference type="InterPro" id="IPR001466">
    <property type="entry name" value="Beta-lactam-related"/>
</dbReference>
<comment type="caution">
    <text evidence="2">The sequence shown here is derived from an EMBL/GenBank/DDBJ whole genome shotgun (WGS) entry which is preliminary data.</text>
</comment>
<dbReference type="InterPro" id="IPR012338">
    <property type="entry name" value="Beta-lactam/transpept-like"/>
</dbReference>
<dbReference type="Pfam" id="PF00144">
    <property type="entry name" value="Beta-lactamase"/>
    <property type="match status" value="1"/>
</dbReference>
<dbReference type="PANTHER" id="PTHR43283">
    <property type="entry name" value="BETA-LACTAMASE-RELATED"/>
    <property type="match status" value="1"/>
</dbReference>
<dbReference type="OrthoDB" id="9773047at2"/>
<evidence type="ECO:0000313" key="3">
    <source>
        <dbReference type="Proteomes" id="UP000239504"/>
    </source>
</evidence>
<evidence type="ECO:0000313" key="2">
    <source>
        <dbReference type="EMBL" id="PQA87708.1"/>
    </source>
</evidence>
<dbReference type="Proteomes" id="UP000239504">
    <property type="component" value="Unassembled WGS sequence"/>
</dbReference>
<evidence type="ECO:0000259" key="1">
    <source>
        <dbReference type="Pfam" id="PF00144"/>
    </source>
</evidence>
<dbReference type="InterPro" id="IPR050789">
    <property type="entry name" value="Diverse_Enzym_Activities"/>
</dbReference>
<dbReference type="SUPFAM" id="SSF56601">
    <property type="entry name" value="beta-lactamase/transpeptidase-like"/>
    <property type="match status" value="1"/>
</dbReference>
<dbReference type="EMBL" id="PJCH01000005">
    <property type="protein sequence ID" value="PQA87708.1"/>
    <property type="molecule type" value="Genomic_DNA"/>
</dbReference>
<name>A0A2S7K5I3_9PROT</name>
<accession>A0A2S7K5I3</accession>
<gene>
    <name evidence="2" type="ORF">CW354_04920</name>
</gene>
<protein>
    <recommendedName>
        <fullName evidence="1">Beta-lactamase-related domain-containing protein</fullName>
    </recommendedName>
</protein>
<organism evidence="2 3">
    <name type="scientific">Hyphococcus luteus</name>
    <dbReference type="NCBI Taxonomy" id="2058213"/>
    <lineage>
        <taxon>Bacteria</taxon>
        <taxon>Pseudomonadati</taxon>
        <taxon>Pseudomonadota</taxon>
        <taxon>Alphaproteobacteria</taxon>
        <taxon>Parvularculales</taxon>
        <taxon>Parvularculaceae</taxon>
        <taxon>Hyphococcus</taxon>
    </lineage>
</organism>
<reference evidence="2 3" key="1">
    <citation type="submission" date="2017-12" db="EMBL/GenBank/DDBJ databases">
        <authorList>
            <person name="Hurst M.R.H."/>
        </authorList>
    </citation>
    <scope>NUCLEOTIDE SEQUENCE [LARGE SCALE GENOMIC DNA]</scope>
    <source>
        <strain evidence="2 3">SY-3-19</strain>
    </source>
</reference>
<sequence length="440" mass="47421">MRSRRQSPGGGETLSIKEETVRHMSKHLGRAGALLGAFLAMTLAGKAAAASYENCPPATLPSGYDWTAVKDALEDSPFQSGGLIVYHKGQVVYWSGFGWWDGQDCETFVDNHNFNVASLSKTYTAALAFAVIEDQHVGLSLNDLVKDYIPNATSLNSSAFDDSGTPRLVYDHMTIDDLITMTTGHESVSAWPANVFSCINNPFVSFEDCGEEMVAADIADDPDHAVRVYAPGDAFSYGPMSWQILGLVLVNAVNHAYSTNYSFTDLVENYLTGSGVCNFPNTTVTRSGNEWPAGGFETDLFDGGAFAQALLSGQCGSSHALLNATSRADMTEVMVPLQSGRCDGVGNCEPVPVVSSPAQKLSIDYARGQWVFAPEDLSHSTIYMGVGAWGAVTFYSPERDWAAYIHLDDHLLSGYQDAVELIINPMGLAELIDDQVDANP</sequence>
<dbReference type="Gene3D" id="3.40.710.10">
    <property type="entry name" value="DD-peptidase/beta-lactamase superfamily"/>
    <property type="match status" value="1"/>
</dbReference>